<dbReference type="PANTHER" id="PTHR21596">
    <property type="entry name" value="RIBONUCLEASE P SUBUNIT P38"/>
    <property type="match status" value="1"/>
</dbReference>
<dbReference type="GO" id="GO:0080188">
    <property type="term" value="P:gene silencing by siRNA-directed DNA methylation"/>
    <property type="evidence" value="ECO:0007669"/>
    <property type="project" value="InterPro"/>
</dbReference>
<dbReference type="PANTHER" id="PTHR21596:SF65">
    <property type="entry name" value="PROTEIN INVOLVED IN DE NOVO 2-RELATED"/>
    <property type="match status" value="1"/>
</dbReference>
<dbReference type="InterPro" id="IPR045177">
    <property type="entry name" value="FDM1-5/IDN2"/>
</dbReference>
<dbReference type="Proteomes" id="UP001161247">
    <property type="component" value="Chromosome 8"/>
</dbReference>
<organism evidence="2 3">
    <name type="scientific">Oldenlandia corymbosa var. corymbosa</name>
    <dbReference type="NCBI Taxonomy" id="529605"/>
    <lineage>
        <taxon>Eukaryota</taxon>
        <taxon>Viridiplantae</taxon>
        <taxon>Streptophyta</taxon>
        <taxon>Embryophyta</taxon>
        <taxon>Tracheophyta</taxon>
        <taxon>Spermatophyta</taxon>
        <taxon>Magnoliopsida</taxon>
        <taxon>eudicotyledons</taxon>
        <taxon>Gunneridae</taxon>
        <taxon>Pentapetalae</taxon>
        <taxon>asterids</taxon>
        <taxon>lamiids</taxon>
        <taxon>Gentianales</taxon>
        <taxon>Rubiaceae</taxon>
        <taxon>Rubioideae</taxon>
        <taxon>Spermacoceae</taxon>
        <taxon>Hedyotis-Oldenlandia complex</taxon>
        <taxon>Oldenlandia</taxon>
    </lineage>
</organism>
<dbReference type="Gene3D" id="3.30.70.2890">
    <property type="entry name" value="XS domain"/>
    <property type="match status" value="1"/>
</dbReference>
<dbReference type="InterPro" id="IPR005380">
    <property type="entry name" value="XS_domain"/>
</dbReference>
<proteinExistence type="predicted"/>
<dbReference type="EMBL" id="OX459125">
    <property type="protein sequence ID" value="CAI9115079.1"/>
    <property type="molecule type" value="Genomic_DNA"/>
</dbReference>
<feature type="domain" description="XS" evidence="1">
    <location>
        <begin position="1"/>
        <end position="104"/>
    </location>
</feature>
<dbReference type="InterPro" id="IPR038588">
    <property type="entry name" value="XS_domain_sf"/>
</dbReference>
<evidence type="ECO:0000259" key="1">
    <source>
        <dbReference type="Pfam" id="PF03468"/>
    </source>
</evidence>
<keyword evidence="3" id="KW-1185">Reference proteome</keyword>
<protein>
    <submittedName>
        <fullName evidence="2">OLC1v1015913C1</fullName>
    </submittedName>
</protein>
<reference evidence="2" key="1">
    <citation type="submission" date="2023-03" db="EMBL/GenBank/DDBJ databases">
        <authorList>
            <person name="Julca I."/>
        </authorList>
    </citation>
    <scope>NUCLEOTIDE SEQUENCE</scope>
</reference>
<dbReference type="AlphaFoldDB" id="A0AAV1E749"/>
<evidence type="ECO:0000313" key="3">
    <source>
        <dbReference type="Proteomes" id="UP001161247"/>
    </source>
</evidence>
<gene>
    <name evidence="2" type="ORF">OLC1_LOCUS21669</name>
</gene>
<accession>A0AAV1E749</accession>
<evidence type="ECO:0000313" key="2">
    <source>
        <dbReference type="EMBL" id="CAI9115079.1"/>
    </source>
</evidence>
<sequence length="137" mass="15491">MATIVNLARKLDCEMFVGPSGMALREKYLGNGFNPTKVEPLWDDETGHSRIGIVHFRSGFDGLTDALAFHRAYKNDHHAKQDWEGSVTHNDFLYVLVAQEDDYASSGIVRRKLRRYATIKSLDEIQDLLDISCATLC</sequence>
<dbReference type="Pfam" id="PF03468">
    <property type="entry name" value="XS"/>
    <property type="match status" value="1"/>
</dbReference>
<name>A0AAV1E749_OLDCO</name>